<evidence type="ECO:0000313" key="1">
    <source>
        <dbReference type="EMBL" id="VDM09693.1"/>
    </source>
</evidence>
<name>A0A3P7DK16_WUCBA</name>
<accession>A0A3P7DK16</accession>
<dbReference type="OrthoDB" id="202764at2759"/>
<dbReference type="InParanoid" id="A0A3P7DK16"/>
<proteinExistence type="predicted"/>
<dbReference type="Proteomes" id="UP000270924">
    <property type="component" value="Unassembled WGS sequence"/>
</dbReference>
<reference evidence="1 2" key="1">
    <citation type="submission" date="2018-11" db="EMBL/GenBank/DDBJ databases">
        <authorList>
            <consortium name="Pathogen Informatics"/>
        </authorList>
    </citation>
    <scope>NUCLEOTIDE SEQUENCE [LARGE SCALE GENOMIC DNA]</scope>
</reference>
<evidence type="ECO:0000313" key="2">
    <source>
        <dbReference type="Proteomes" id="UP000270924"/>
    </source>
</evidence>
<organism evidence="1 2">
    <name type="scientific">Wuchereria bancrofti</name>
    <dbReference type="NCBI Taxonomy" id="6293"/>
    <lineage>
        <taxon>Eukaryota</taxon>
        <taxon>Metazoa</taxon>
        <taxon>Ecdysozoa</taxon>
        <taxon>Nematoda</taxon>
        <taxon>Chromadorea</taxon>
        <taxon>Rhabditida</taxon>
        <taxon>Spirurina</taxon>
        <taxon>Spiruromorpha</taxon>
        <taxon>Filarioidea</taxon>
        <taxon>Onchocercidae</taxon>
        <taxon>Wuchereria</taxon>
    </lineage>
</organism>
<protein>
    <submittedName>
        <fullName evidence="1">Uncharacterized protein</fullName>
    </submittedName>
</protein>
<dbReference type="EMBL" id="UYWW01000972">
    <property type="protein sequence ID" value="VDM09693.1"/>
    <property type="molecule type" value="Genomic_DNA"/>
</dbReference>
<gene>
    <name evidence="1" type="ORF">WBA_LOCUS3079</name>
</gene>
<sequence>MNDGYIRELVNDLIVTVVCGYITSSLVRESEYKRFKSEGSSAGVCSLPAPEMDVTIDDLSPIADPRSSSPSRLSLFQDTVTNGPLTKHSHTEQVMMMHTLKTKLSKYQNFIDKAFEHIAQGSDEQIIEAKSPN</sequence>
<dbReference type="OMA" id="NDGYIRE"/>
<dbReference type="AlphaFoldDB" id="A0A3P7DK16"/>
<keyword evidence="2" id="KW-1185">Reference proteome</keyword>